<dbReference type="Proteomes" id="UP001197214">
    <property type="component" value="Unassembled WGS sequence"/>
</dbReference>
<dbReference type="Pfam" id="PF01743">
    <property type="entry name" value="PolyA_pol"/>
    <property type="match status" value="1"/>
</dbReference>
<keyword evidence="10" id="KW-1185">Reference proteome</keyword>
<evidence type="ECO:0000313" key="9">
    <source>
        <dbReference type="EMBL" id="MBW4330492.1"/>
    </source>
</evidence>
<keyword evidence="2" id="KW-0819">tRNA processing</keyword>
<name>A0ABS6XJX4_9SPHN</name>
<evidence type="ECO:0000256" key="4">
    <source>
        <dbReference type="ARBA" id="ARBA00022723"/>
    </source>
</evidence>
<dbReference type="InterPro" id="IPR002646">
    <property type="entry name" value="PolA_pol_head_dom"/>
</dbReference>
<sequence length="403" mass="43877">MDAMKLPDAPWRDREGLDALGQALGADRGEARFVGGAVRDTLIGIRVADVDMATIHRPDAILAMLADAGIRSVPTGLKHGTITAILGSGPIEVTTLRHDLETDGRHATVAFTDDWRADAARRDFTINALYADPLSGEVFDYFDGLGDLSQRRVRFIGDPLQRIAEDHLRILRFFRFLARFGDSPDESGLSACIARANDLMALSRERIADEMLKLLVARSAVAVVALMIEHQVLKPVLPEIDTSGVARLDLCVNREVEAGLAPDPIRRLAALLPRDPKTAENVGARLKLSNAQRRRLGHAAVDAAGSAEELTYRLGRESALDRLILTDMSDSEAAIRRIMDWPVPGFPLTGGALVARGIGKGPQVAQLLREIEDQWIAEGFPDKGRVEALADAKVDQALRSSRN</sequence>
<keyword evidence="3" id="KW-0548">Nucleotidyltransferase</keyword>
<comment type="caution">
    <text evidence="9">The sequence shown here is derived from an EMBL/GenBank/DDBJ whole genome shotgun (WGS) entry which is preliminary data.</text>
</comment>
<reference evidence="9 10" key="1">
    <citation type="submission" date="2021-07" db="EMBL/GenBank/DDBJ databases">
        <title>Stakelama flava sp. nov., a novel endophytic bacterium isolated from branch of Kandelia candel.</title>
        <authorList>
            <person name="Tuo L."/>
        </authorList>
    </citation>
    <scope>NUCLEOTIDE SEQUENCE [LARGE SCALE GENOMIC DNA]</scope>
    <source>
        <strain evidence="9 10">CBK3Z-3</strain>
    </source>
</reference>
<dbReference type="Pfam" id="PF12627">
    <property type="entry name" value="PolyA_pol_RNAbd"/>
    <property type="match status" value="1"/>
</dbReference>
<feature type="domain" description="tRNA nucleotidyltransferase/poly(A) polymerase RNA and SrmB- binding" evidence="8">
    <location>
        <begin position="189"/>
        <end position="241"/>
    </location>
</feature>
<feature type="domain" description="Poly A polymerase head" evidence="7">
    <location>
        <begin position="31"/>
        <end position="154"/>
    </location>
</feature>
<comment type="cofactor">
    <cofactor evidence="1">
        <name>Mg(2+)</name>
        <dbReference type="ChEBI" id="CHEBI:18420"/>
    </cofactor>
</comment>
<gene>
    <name evidence="9" type="ORF">KY084_06340</name>
</gene>
<evidence type="ECO:0000256" key="3">
    <source>
        <dbReference type="ARBA" id="ARBA00022695"/>
    </source>
</evidence>
<dbReference type="PANTHER" id="PTHR46173">
    <property type="entry name" value="CCA TRNA NUCLEOTIDYLTRANSFERASE 1, MITOCHONDRIAL"/>
    <property type="match status" value="1"/>
</dbReference>
<organism evidence="9 10">
    <name type="scientific">Stakelama flava</name>
    <dbReference type="NCBI Taxonomy" id="2860338"/>
    <lineage>
        <taxon>Bacteria</taxon>
        <taxon>Pseudomonadati</taxon>
        <taxon>Pseudomonadota</taxon>
        <taxon>Alphaproteobacteria</taxon>
        <taxon>Sphingomonadales</taxon>
        <taxon>Sphingomonadaceae</taxon>
        <taxon>Stakelama</taxon>
    </lineage>
</organism>
<evidence type="ECO:0000256" key="1">
    <source>
        <dbReference type="ARBA" id="ARBA00001946"/>
    </source>
</evidence>
<keyword evidence="6" id="KW-0808">Transferase</keyword>
<proteinExistence type="inferred from homology"/>
<protein>
    <submittedName>
        <fullName evidence="9">CCA tRNA nucleotidyltransferase</fullName>
    </submittedName>
</protein>
<evidence type="ECO:0000259" key="8">
    <source>
        <dbReference type="Pfam" id="PF12627"/>
    </source>
</evidence>
<evidence type="ECO:0000256" key="2">
    <source>
        <dbReference type="ARBA" id="ARBA00022694"/>
    </source>
</evidence>
<dbReference type="PANTHER" id="PTHR46173:SF1">
    <property type="entry name" value="CCA TRNA NUCLEOTIDYLTRANSFERASE 1, MITOCHONDRIAL"/>
    <property type="match status" value="1"/>
</dbReference>
<dbReference type="InterPro" id="IPR050264">
    <property type="entry name" value="Bact_CCA-adding_enz_type3_sf"/>
</dbReference>
<evidence type="ECO:0000256" key="5">
    <source>
        <dbReference type="ARBA" id="ARBA00022842"/>
    </source>
</evidence>
<keyword evidence="6" id="KW-0694">RNA-binding</keyword>
<dbReference type="InterPro" id="IPR032828">
    <property type="entry name" value="PolyA_RNA-bd"/>
</dbReference>
<accession>A0ABS6XJX4</accession>
<keyword evidence="5" id="KW-0460">Magnesium</keyword>
<dbReference type="CDD" id="cd05398">
    <property type="entry name" value="NT_ClassII-CCAase"/>
    <property type="match status" value="1"/>
</dbReference>
<dbReference type="EMBL" id="JAHWZX010000004">
    <property type="protein sequence ID" value="MBW4330492.1"/>
    <property type="molecule type" value="Genomic_DNA"/>
</dbReference>
<evidence type="ECO:0000256" key="6">
    <source>
        <dbReference type="RuleBase" id="RU003953"/>
    </source>
</evidence>
<comment type="similarity">
    <text evidence="6">Belongs to the tRNA nucleotidyltransferase/poly(A) polymerase family.</text>
</comment>
<keyword evidence="4" id="KW-0479">Metal-binding</keyword>
<evidence type="ECO:0000313" key="10">
    <source>
        <dbReference type="Proteomes" id="UP001197214"/>
    </source>
</evidence>
<evidence type="ECO:0000259" key="7">
    <source>
        <dbReference type="Pfam" id="PF01743"/>
    </source>
</evidence>